<keyword evidence="4" id="KW-1185">Reference proteome</keyword>
<name>A0ABV9QJM1_9BURK</name>
<protein>
    <submittedName>
        <fullName evidence="3">YceI family protein</fullName>
    </submittedName>
</protein>
<dbReference type="SUPFAM" id="SSF101874">
    <property type="entry name" value="YceI-like"/>
    <property type="match status" value="1"/>
</dbReference>
<sequence>MKPTSFLSALLLGSTALLMGTPASAQQALVPAQSSIGFTAKQMGVPLQGHFKKFTAQVVFDPTKLASSKISFSVDTGSATLGSRETDAELPKAVWFNVPQFPQATFESSSIKALGAGKFEVLGKLNIKGTVRDVVVPVALTQNGAATTATGTLALKRLAYKIGENEWADTSMVADDVQVQFKLALTGVGKL</sequence>
<gene>
    <name evidence="3" type="ORF">ACFO6X_12840</name>
</gene>
<dbReference type="Pfam" id="PF04264">
    <property type="entry name" value="YceI"/>
    <property type="match status" value="1"/>
</dbReference>
<dbReference type="InterPro" id="IPR007372">
    <property type="entry name" value="Lipid/polyisoprenoid-bd_YceI"/>
</dbReference>
<dbReference type="SMART" id="SM00867">
    <property type="entry name" value="YceI"/>
    <property type="match status" value="1"/>
</dbReference>
<dbReference type="Proteomes" id="UP001596001">
    <property type="component" value="Unassembled WGS sequence"/>
</dbReference>
<feature type="chain" id="PRO_5047107087" evidence="1">
    <location>
        <begin position="26"/>
        <end position="191"/>
    </location>
</feature>
<dbReference type="InterPro" id="IPR036761">
    <property type="entry name" value="TTHA0802/YceI-like_sf"/>
</dbReference>
<evidence type="ECO:0000313" key="3">
    <source>
        <dbReference type="EMBL" id="MFC4789867.1"/>
    </source>
</evidence>
<evidence type="ECO:0000313" key="4">
    <source>
        <dbReference type="Proteomes" id="UP001596001"/>
    </source>
</evidence>
<reference evidence="4" key="1">
    <citation type="journal article" date="2019" name="Int. J. Syst. Evol. Microbiol.">
        <title>The Global Catalogue of Microorganisms (GCM) 10K type strain sequencing project: providing services to taxonomists for standard genome sequencing and annotation.</title>
        <authorList>
            <consortium name="The Broad Institute Genomics Platform"/>
            <consortium name="The Broad Institute Genome Sequencing Center for Infectious Disease"/>
            <person name="Wu L."/>
            <person name="Ma J."/>
        </authorList>
    </citation>
    <scope>NUCLEOTIDE SEQUENCE [LARGE SCALE GENOMIC DNA]</scope>
    <source>
        <strain evidence="4">CCUG 49452</strain>
    </source>
</reference>
<keyword evidence="1" id="KW-0732">Signal</keyword>
<dbReference type="Gene3D" id="2.40.128.110">
    <property type="entry name" value="Lipid/polyisoprenoid-binding, YceI-like"/>
    <property type="match status" value="1"/>
</dbReference>
<accession>A0ABV9QJM1</accession>
<organism evidence="3 4">
    <name type="scientific">Giesbergeria sinuosa</name>
    <dbReference type="NCBI Taxonomy" id="80883"/>
    <lineage>
        <taxon>Bacteria</taxon>
        <taxon>Pseudomonadati</taxon>
        <taxon>Pseudomonadota</taxon>
        <taxon>Betaproteobacteria</taxon>
        <taxon>Burkholderiales</taxon>
        <taxon>Comamonadaceae</taxon>
        <taxon>Giesbergeria</taxon>
    </lineage>
</organism>
<proteinExistence type="predicted"/>
<dbReference type="EMBL" id="JBHSHJ010000011">
    <property type="protein sequence ID" value="MFC4789867.1"/>
    <property type="molecule type" value="Genomic_DNA"/>
</dbReference>
<comment type="caution">
    <text evidence="3">The sequence shown here is derived from an EMBL/GenBank/DDBJ whole genome shotgun (WGS) entry which is preliminary data.</text>
</comment>
<feature type="signal peptide" evidence="1">
    <location>
        <begin position="1"/>
        <end position="25"/>
    </location>
</feature>
<evidence type="ECO:0000256" key="1">
    <source>
        <dbReference type="SAM" id="SignalP"/>
    </source>
</evidence>
<dbReference type="RefSeq" id="WP_382433659.1">
    <property type="nucleotide sequence ID" value="NZ_JBHSHJ010000011.1"/>
</dbReference>
<evidence type="ECO:0000259" key="2">
    <source>
        <dbReference type="SMART" id="SM00867"/>
    </source>
</evidence>
<dbReference type="PANTHER" id="PTHR34406:SF1">
    <property type="entry name" value="PROTEIN YCEI"/>
    <property type="match status" value="1"/>
</dbReference>
<dbReference type="PANTHER" id="PTHR34406">
    <property type="entry name" value="PROTEIN YCEI"/>
    <property type="match status" value="1"/>
</dbReference>
<feature type="domain" description="Lipid/polyisoprenoid-binding YceI-like" evidence="2">
    <location>
        <begin position="26"/>
        <end position="186"/>
    </location>
</feature>